<name>A0A0A8Z704_ARUDO</name>
<sequence length="29" mass="3180">MLLNTSLFGAPMDRLVLLAVLVTVLLTQH</sequence>
<protein>
    <submittedName>
        <fullName evidence="1">Uncharacterized protein</fullName>
    </submittedName>
</protein>
<evidence type="ECO:0000313" key="1">
    <source>
        <dbReference type="EMBL" id="JAD33473.1"/>
    </source>
</evidence>
<accession>A0A0A8Z704</accession>
<dbReference type="EMBL" id="GBRH01264422">
    <property type="protein sequence ID" value="JAD33473.1"/>
    <property type="molecule type" value="Transcribed_RNA"/>
</dbReference>
<organism evidence="1">
    <name type="scientific">Arundo donax</name>
    <name type="common">Giant reed</name>
    <name type="synonym">Donax arundinaceus</name>
    <dbReference type="NCBI Taxonomy" id="35708"/>
    <lineage>
        <taxon>Eukaryota</taxon>
        <taxon>Viridiplantae</taxon>
        <taxon>Streptophyta</taxon>
        <taxon>Embryophyta</taxon>
        <taxon>Tracheophyta</taxon>
        <taxon>Spermatophyta</taxon>
        <taxon>Magnoliopsida</taxon>
        <taxon>Liliopsida</taxon>
        <taxon>Poales</taxon>
        <taxon>Poaceae</taxon>
        <taxon>PACMAD clade</taxon>
        <taxon>Arundinoideae</taxon>
        <taxon>Arundineae</taxon>
        <taxon>Arundo</taxon>
    </lineage>
</organism>
<reference evidence="1" key="1">
    <citation type="submission" date="2014-09" db="EMBL/GenBank/DDBJ databases">
        <authorList>
            <person name="Magalhaes I.L.F."/>
            <person name="Oliveira U."/>
            <person name="Santos F.R."/>
            <person name="Vidigal T.H.D.A."/>
            <person name="Brescovit A.D."/>
            <person name="Santos A.J."/>
        </authorList>
    </citation>
    <scope>NUCLEOTIDE SEQUENCE</scope>
    <source>
        <tissue evidence="1">Shoot tissue taken approximately 20 cm above the soil surface</tissue>
    </source>
</reference>
<proteinExistence type="predicted"/>
<reference evidence="1" key="2">
    <citation type="journal article" date="2015" name="Data Brief">
        <title>Shoot transcriptome of the giant reed, Arundo donax.</title>
        <authorList>
            <person name="Barrero R.A."/>
            <person name="Guerrero F.D."/>
            <person name="Moolhuijzen P."/>
            <person name="Goolsby J.A."/>
            <person name="Tidwell J."/>
            <person name="Bellgard S.E."/>
            <person name="Bellgard M.I."/>
        </authorList>
    </citation>
    <scope>NUCLEOTIDE SEQUENCE</scope>
    <source>
        <tissue evidence="1">Shoot tissue taken approximately 20 cm above the soil surface</tissue>
    </source>
</reference>
<dbReference type="AlphaFoldDB" id="A0A0A8Z704"/>